<dbReference type="EMBL" id="JAPTMU010000001">
    <property type="protein sequence ID" value="KAJ4948966.1"/>
    <property type="molecule type" value="Genomic_DNA"/>
</dbReference>
<feature type="compositionally biased region" description="Basic and acidic residues" evidence="1">
    <location>
        <begin position="138"/>
        <end position="155"/>
    </location>
</feature>
<keyword evidence="3" id="KW-1185">Reference proteome</keyword>
<comment type="caution">
    <text evidence="2">The sequence shown here is derived from an EMBL/GenBank/DDBJ whole genome shotgun (WGS) entry which is preliminary data.</text>
</comment>
<gene>
    <name evidence="2" type="ORF">JOQ06_020486</name>
</gene>
<accession>A0AAD6FVK7</accession>
<protein>
    <submittedName>
        <fullName evidence="2">Uncharacterized protein</fullName>
    </submittedName>
</protein>
<name>A0AAD6FVK7_9TELE</name>
<feature type="region of interest" description="Disordered" evidence="1">
    <location>
        <begin position="93"/>
        <end position="122"/>
    </location>
</feature>
<sequence>MSLTQFCLVFLQQRHIGTNLRLPTQEETNLRLPTQEETNLRLPTQEETNLRLPTQEDGEGLASTLRLHWLFYLLCVAVCFLTSDDKQPVKKVQTQGQKRCTAEGGSDQTVSGEERARGGRARVDYVVVDPKRTKALRSTREALHDGRMSTEKETC</sequence>
<dbReference type="Proteomes" id="UP001219934">
    <property type="component" value="Unassembled WGS sequence"/>
</dbReference>
<proteinExistence type="predicted"/>
<dbReference type="AlphaFoldDB" id="A0AAD6FVK7"/>
<feature type="region of interest" description="Disordered" evidence="1">
    <location>
        <begin position="136"/>
        <end position="155"/>
    </location>
</feature>
<organism evidence="2 3">
    <name type="scientific">Pogonophryne albipinna</name>
    <dbReference type="NCBI Taxonomy" id="1090488"/>
    <lineage>
        <taxon>Eukaryota</taxon>
        <taxon>Metazoa</taxon>
        <taxon>Chordata</taxon>
        <taxon>Craniata</taxon>
        <taxon>Vertebrata</taxon>
        <taxon>Euteleostomi</taxon>
        <taxon>Actinopterygii</taxon>
        <taxon>Neopterygii</taxon>
        <taxon>Teleostei</taxon>
        <taxon>Neoteleostei</taxon>
        <taxon>Acanthomorphata</taxon>
        <taxon>Eupercaria</taxon>
        <taxon>Perciformes</taxon>
        <taxon>Notothenioidei</taxon>
        <taxon>Pogonophryne</taxon>
    </lineage>
</organism>
<feature type="compositionally biased region" description="Basic and acidic residues" evidence="1">
    <location>
        <begin position="112"/>
        <end position="122"/>
    </location>
</feature>
<reference evidence="2" key="1">
    <citation type="submission" date="2022-11" db="EMBL/GenBank/DDBJ databases">
        <title>Chromosome-level genome of Pogonophryne albipinna.</title>
        <authorList>
            <person name="Jo E."/>
        </authorList>
    </citation>
    <scope>NUCLEOTIDE SEQUENCE</scope>
    <source>
        <strain evidence="2">SGF0006</strain>
        <tissue evidence="2">Muscle</tissue>
    </source>
</reference>
<evidence type="ECO:0000313" key="3">
    <source>
        <dbReference type="Proteomes" id="UP001219934"/>
    </source>
</evidence>
<evidence type="ECO:0000313" key="2">
    <source>
        <dbReference type="EMBL" id="KAJ4948966.1"/>
    </source>
</evidence>
<evidence type="ECO:0000256" key="1">
    <source>
        <dbReference type="SAM" id="MobiDB-lite"/>
    </source>
</evidence>